<evidence type="ECO:0000256" key="3">
    <source>
        <dbReference type="ARBA" id="ARBA00008397"/>
    </source>
</evidence>
<dbReference type="UniPathway" id="UPA00246"/>
<dbReference type="EMBL" id="QGDT01000001">
    <property type="protein sequence ID" value="PWJ60009.1"/>
    <property type="molecule type" value="Genomic_DNA"/>
</dbReference>
<evidence type="ECO:0000256" key="2">
    <source>
        <dbReference type="ARBA" id="ARBA00004892"/>
    </source>
</evidence>
<dbReference type="Gene3D" id="3.20.20.140">
    <property type="entry name" value="Metal-dependent hydrolases"/>
    <property type="match status" value="1"/>
</dbReference>
<dbReference type="PANTHER" id="PTHR30068">
    <property type="entry name" value="URONATE ISOMERASE"/>
    <property type="match status" value="1"/>
</dbReference>
<keyword evidence="9" id="KW-1185">Reference proteome</keyword>
<proteinExistence type="inferred from homology"/>
<dbReference type="PANTHER" id="PTHR30068:SF4">
    <property type="entry name" value="URONATE ISOMERASE"/>
    <property type="match status" value="1"/>
</dbReference>
<comment type="catalytic activity">
    <reaction evidence="7">
        <text>aldehydo-D-galacturonate = keto-D-tagaturonate</text>
        <dbReference type="Rhea" id="RHEA:27702"/>
        <dbReference type="ChEBI" id="CHEBI:12952"/>
        <dbReference type="ChEBI" id="CHEBI:17886"/>
    </reaction>
</comment>
<dbReference type="Pfam" id="PF02614">
    <property type="entry name" value="UxaC"/>
    <property type="match status" value="1"/>
</dbReference>
<gene>
    <name evidence="7" type="primary">uxaC</name>
    <name evidence="8" type="ORF">CLV98_101184</name>
</gene>
<accession>A0A316ARQ6</accession>
<dbReference type="NCBIfam" id="NF002794">
    <property type="entry name" value="PRK02925.1"/>
    <property type="match status" value="1"/>
</dbReference>
<dbReference type="Proteomes" id="UP000245880">
    <property type="component" value="Unassembled WGS sequence"/>
</dbReference>
<dbReference type="OrthoDB" id="9766564at2"/>
<dbReference type="RefSeq" id="WP_109672039.1">
    <property type="nucleotide sequence ID" value="NZ_QGDT01000001.1"/>
</dbReference>
<evidence type="ECO:0000256" key="4">
    <source>
        <dbReference type="ARBA" id="ARBA00012546"/>
    </source>
</evidence>
<dbReference type="GO" id="GO:0008880">
    <property type="term" value="F:glucuronate isomerase activity"/>
    <property type="evidence" value="ECO:0007669"/>
    <property type="project" value="UniProtKB-UniRule"/>
</dbReference>
<organism evidence="8 9">
    <name type="scientific">Dyadobacter jejuensis</name>
    <dbReference type="NCBI Taxonomy" id="1082580"/>
    <lineage>
        <taxon>Bacteria</taxon>
        <taxon>Pseudomonadati</taxon>
        <taxon>Bacteroidota</taxon>
        <taxon>Cytophagia</taxon>
        <taxon>Cytophagales</taxon>
        <taxon>Spirosomataceae</taxon>
        <taxon>Dyadobacter</taxon>
    </lineage>
</organism>
<dbReference type="GO" id="GO:0019698">
    <property type="term" value="P:D-galacturonate catabolic process"/>
    <property type="evidence" value="ECO:0007669"/>
    <property type="project" value="TreeGrafter"/>
</dbReference>
<dbReference type="AlphaFoldDB" id="A0A316ARQ6"/>
<evidence type="ECO:0000256" key="7">
    <source>
        <dbReference type="HAMAP-Rule" id="MF_00675"/>
    </source>
</evidence>
<dbReference type="HAMAP" id="MF_00675">
    <property type="entry name" value="UxaC"/>
    <property type="match status" value="1"/>
</dbReference>
<dbReference type="Gene3D" id="1.10.2020.10">
    <property type="entry name" value="uronate isomerase, domain 2, chain A"/>
    <property type="match status" value="1"/>
</dbReference>
<comment type="caution">
    <text evidence="8">The sequence shown here is derived from an EMBL/GenBank/DDBJ whole genome shotgun (WGS) entry which is preliminary data.</text>
</comment>
<protein>
    <recommendedName>
        <fullName evidence="5 7">Uronate isomerase</fullName>
        <ecNumber evidence="4 7">5.3.1.12</ecNumber>
    </recommendedName>
    <alternativeName>
        <fullName evidence="7">Glucuronate isomerase</fullName>
    </alternativeName>
    <alternativeName>
        <fullName evidence="7">Uronic isomerase</fullName>
    </alternativeName>
</protein>
<dbReference type="GO" id="GO:0042840">
    <property type="term" value="P:D-glucuronate catabolic process"/>
    <property type="evidence" value="ECO:0007669"/>
    <property type="project" value="TreeGrafter"/>
</dbReference>
<dbReference type="InterPro" id="IPR032466">
    <property type="entry name" value="Metal_Hydrolase"/>
</dbReference>
<dbReference type="EC" id="5.3.1.12" evidence="4 7"/>
<name>A0A316ARQ6_9BACT</name>
<evidence type="ECO:0000256" key="6">
    <source>
        <dbReference type="ARBA" id="ARBA00023235"/>
    </source>
</evidence>
<comment type="catalytic activity">
    <reaction evidence="1 7">
        <text>D-glucuronate = D-fructuronate</text>
        <dbReference type="Rhea" id="RHEA:13049"/>
        <dbReference type="ChEBI" id="CHEBI:58720"/>
        <dbReference type="ChEBI" id="CHEBI:59863"/>
        <dbReference type="EC" id="5.3.1.12"/>
    </reaction>
</comment>
<comment type="similarity">
    <text evidence="3 7">Belongs to the metallo-dependent hydrolases superfamily. Uronate isomerase family.</text>
</comment>
<reference evidence="8 9" key="1">
    <citation type="submission" date="2018-03" db="EMBL/GenBank/DDBJ databases">
        <title>Genomic Encyclopedia of Archaeal and Bacterial Type Strains, Phase II (KMG-II): from individual species to whole genera.</title>
        <authorList>
            <person name="Goeker M."/>
        </authorList>
    </citation>
    <scope>NUCLEOTIDE SEQUENCE [LARGE SCALE GENOMIC DNA]</scope>
    <source>
        <strain evidence="8 9">DSM 100346</strain>
    </source>
</reference>
<dbReference type="SUPFAM" id="SSF51556">
    <property type="entry name" value="Metallo-dependent hydrolases"/>
    <property type="match status" value="1"/>
</dbReference>
<evidence type="ECO:0000256" key="1">
    <source>
        <dbReference type="ARBA" id="ARBA00001165"/>
    </source>
</evidence>
<keyword evidence="6 7" id="KW-0413">Isomerase</keyword>
<sequence length="476" mass="53983">MSTVSPSTVQKTFIDDNFLLKTEAAKELYHDYAKDMPIIDYHCHLPPDEIAQDKQFDNITQIWLYGDHYKWRAMRANGVDERYATGNASDWEKFEQWAATVPYTMRNPLYHWTHLELLRYFDVDILLNKDTAREIYETCSEQLKRPEYSVRGLLKKMNVKVICTTDDPIDSLAYHQRIAESGFGIDVFPTFRPDKAMLLIDTPEQFKEYLSKLSALTSGESIHSYAALLAALEKRHDFFASMGGKLSDHGLSHIYASLDRAAADRAFAKAVAGECPSESDSLAFKSVLLHDLAKLDHAKGWTQQFHLGALRNNNSRALRELGPDTGWDSIGDYSQAEALSSFLNTLDSTNQLAKTILYNLNPADNEVLATMTGNYNDGTIAGKMQFGSGWWFLDQKDGMEKQINALSNMGLLSRFVGMLTDSRSFLSYPRHEYFRRILCNLIGNDIENGELPNDIPWLGKIVSDISYNNAKGYFGF</sequence>
<evidence type="ECO:0000313" key="8">
    <source>
        <dbReference type="EMBL" id="PWJ60009.1"/>
    </source>
</evidence>
<evidence type="ECO:0000256" key="5">
    <source>
        <dbReference type="ARBA" id="ARBA00020555"/>
    </source>
</evidence>
<evidence type="ECO:0000313" key="9">
    <source>
        <dbReference type="Proteomes" id="UP000245880"/>
    </source>
</evidence>
<dbReference type="InterPro" id="IPR003766">
    <property type="entry name" value="Uronate_isomerase"/>
</dbReference>
<comment type="pathway">
    <text evidence="2 7">Carbohydrate metabolism; pentose and glucuronate interconversion.</text>
</comment>